<evidence type="ECO:0000313" key="3">
    <source>
        <dbReference type="Proteomes" id="UP000192596"/>
    </source>
</evidence>
<dbReference type="PANTHER" id="PTHR35569">
    <property type="entry name" value="CYANAMIDE HYDRATASE DDI2-RELATED"/>
    <property type="match status" value="1"/>
</dbReference>
<dbReference type="InterPro" id="IPR003607">
    <property type="entry name" value="HD/PDEase_dom"/>
</dbReference>
<dbReference type="Gene3D" id="1.10.3210.10">
    <property type="entry name" value="Hypothetical protein af1432"/>
    <property type="match status" value="1"/>
</dbReference>
<dbReference type="CDD" id="cd00077">
    <property type="entry name" value="HDc"/>
    <property type="match status" value="1"/>
</dbReference>
<evidence type="ECO:0000313" key="2">
    <source>
        <dbReference type="EMBL" id="OQO00301.1"/>
    </source>
</evidence>
<dbReference type="SUPFAM" id="SSF109604">
    <property type="entry name" value="HD-domain/PDEase-like"/>
    <property type="match status" value="1"/>
</dbReference>
<keyword evidence="3" id="KW-1185">Reference proteome</keyword>
<dbReference type="AlphaFoldDB" id="A0A1V8SMW7"/>
<comment type="caution">
    <text evidence="2">The sequence shown here is derived from an EMBL/GenBank/DDBJ whole genome shotgun (WGS) entry which is preliminary data.</text>
</comment>
<dbReference type="Proteomes" id="UP000192596">
    <property type="component" value="Unassembled WGS sequence"/>
</dbReference>
<organism evidence="2 3">
    <name type="scientific">Cryoendolithus antarcticus</name>
    <dbReference type="NCBI Taxonomy" id="1507870"/>
    <lineage>
        <taxon>Eukaryota</taxon>
        <taxon>Fungi</taxon>
        <taxon>Dikarya</taxon>
        <taxon>Ascomycota</taxon>
        <taxon>Pezizomycotina</taxon>
        <taxon>Dothideomycetes</taxon>
        <taxon>Dothideomycetidae</taxon>
        <taxon>Cladosporiales</taxon>
        <taxon>Cladosporiaceae</taxon>
        <taxon>Cryoendolithus</taxon>
    </lineage>
</organism>
<sequence length="236" mass="26590">MAAHTSLQSLAGIEIPFSPLITAALTLAKDRLESWGYNHICRSLYFGFAIADRMPDLQSRDKELHAIAVILHDLGWDHTGEFVSPDKRFEVDGAEAARTWVREQIKLQPELAADWDEHRLQRLWDAIALHTTPSIAWYKEEEVKATQLGIFADFAGPEGMAMFGFELKAGEWASVCAEYPRSGFKDGVVGMMCGFCRSKPHTTWDTFMGDFGDEMKVEGYERKGKRFADLVLHMAA</sequence>
<protein>
    <recommendedName>
        <fullName evidence="1">HD domain-containing protein</fullName>
    </recommendedName>
</protein>
<reference evidence="3" key="1">
    <citation type="submission" date="2017-03" db="EMBL/GenBank/DDBJ databases">
        <title>Genomes of endolithic fungi from Antarctica.</title>
        <authorList>
            <person name="Coleine C."/>
            <person name="Masonjones S."/>
            <person name="Stajich J.E."/>
        </authorList>
    </citation>
    <scope>NUCLEOTIDE SEQUENCE [LARGE SCALE GENOMIC DNA]</scope>
    <source>
        <strain evidence="3">CCFEE 5527</strain>
    </source>
</reference>
<evidence type="ECO:0000259" key="1">
    <source>
        <dbReference type="Pfam" id="PF01966"/>
    </source>
</evidence>
<dbReference type="InParanoid" id="A0A1V8SMW7"/>
<proteinExistence type="predicted"/>
<accession>A0A1V8SMW7</accession>
<dbReference type="OrthoDB" id="2378324at2759"/>
<feature type="domain" description="HD" evidence="1">
    <location>
        <begin position="37"/>
        <end position="135"/>
    </location>
</feature>
<dbReference type="InterPro" id="IPR006674">
    <property type="entry name" value="HD_domain"/>
</dbReference>
<dbReference type="EMBL" id="NAJO01000036">
    <property type="protein sequence ID" value="OQO00301.1"/>
    <property type="molecule type" value="Genomic_DNA"/>
</dbReference>
<dbReference type="PANTHER" id="PTHR35569:SF1">
    <property type="entry name" value="CYANAMIDE HYDRATASE DDI2-RELATED"/>
    <property type="match status" value="1"/>
</dbReference>
<gene>
    <name evidence="2" type="ORF">B0A48_14088</name>
</gene>
<name>A0A1V8SMW7_9PEZI</name>
<dbReference type="STRING" id="1507870.A0A1V8SMW7"/>
<dbReference type="Pfam" id="PF01966">
    <property type="entry name" value="HD"/>
    <property type="match status" value="1"/>
</dbReference>